<dbReference type="RefSeq" id="WP_250860143.1">
    <property type="nucleotide sequence ID" value="NZ_JAGSOJ010000003.1"/>
</dbReference>
<dbReference type="EMBL" id="JAGSOJ010000003">
    <property type="protein sequence ID" value="MCM1991036.1"/>
    <property type="molecule type" value="Genomic_DNA"/>
</dbReference>
<name>A0A9J6P3X5_9CLOT</name>
<keyword evidence="1" id="KW-0472">Membrane</keyword>
<feature type="domain" description="2TM" evidence="2">
    <location>
        <begin position="11"/>
        <end position="74"/>
    </location>
</feature>
<dbReference type="Pfam" id="PF13239">
    <property type="entry name" value="2TM"/>
    <property type="match status" value="1"/>
</dbReference>
<reference evidence="3" key="2">
    <citation type="submission" date="2021-04" db="EMBL/GenBank/DDBJ databases">
        <authorList>
            <person name="Dong X."/>
        </authorList>
    </citation>
    <scope>NUCLEOTIDE SEQUENCE</scope>
    <source>
        <strain evidence="3">ZWT</strain>
    </source>
</reference>
<dbReference type="AlphaFoldDB" id="A0A9J6P3X5"/>
<reference evidence="3" key="1">
    <citation type="journal article" date="2021" name="mSystems">
        <title>Bacteria and Archaea Synergistically Convert Glycine Betaine to Biogenic Methane in the Formosa Cold Seep of the South China Sea.</title>
        <authorList>
            <person name="Li L."/>
            <person name="Zhang W."/>
            <person name="Zhang S."/>
            <person name="Song L."/>
            <person name="Sun Q."/>
            <person name="Zhang H."/>
            <person name="Xiang H."/>
            <person name="Dong X."/>
        </authorList>
    </citation>
    <scope>NUCLEOTIDE SEQUENCE</scope>
    <source>
        <strain evidence="3">ZWT</strain>
    </source>
</reference>
<keyword evidence="1" id="KW-0812">Transmembrane</keyword>
<accession>A0A9J6P3X5</accession>
<feature type="transmembrane region" description="Helical" evidence="1">
    <location>
        <begin position="29"/>
        <end position="49"/>
    </location>
</feature>
<proteinExistence type="predicted"/>
<sequence>MHNEEELFRREAKTRLLIKKSFKSHRNTYILVIGFLFIINMWTSSGYLWVKWPALGWGLGLAFHYMSTLKKLKYGHGYQRELDKEIEHLKKIKGKSDIQYQNYEFSTKIKEKEKR</sequence>
<evidence type="ECO:0000313" key="3">
    <source>
        <dbReference type="EMBL" id="MCM1991036.1"/>
    </source>
</evidence>
<dbReference type="InterPro" id="IPR025698">
    <property type="entry name" value="2TM_dom"/>
</dbReference>
<protein>
    <submittedName>
        <fullName evidence="3">2TM domain-containing protein</fullName>
    </submittedName>
</protein>
<evidence type="ECO:0000256" key="1">
    <source>
        <dbReference type="SAM" id="Phobius"/>
    </source>
</evidence>
<keyword evidence="1" id="KW-1133">Transmembrane helix</keyword>
<organism evidence="3 4">
    <name type="scientific">Oceanirhabdus seepicola</name>
    <dbReference type="NCBI Taxonomy" id="2828781"/>
    <lineage>
        <taxon>Bacteria</taxon>
        <taxon>Bacillati</taxon>
        <taxon>Bacillota</taxon>
        <taxon>Clostridia</taxon>
        <taxon>Eubacteriales</taxon>
        <taxon>Clostridiaceae</taxon>
        <taxon>Oceanirhabdus</taxon>
    </lineage>
</organism>
<comment type="caution">
    <text evidence="3">The sequence shown here is derived from an EMBL/GenBank/DDBJ whole genome shotgun (WGS) entry which is preliminary data.</text>
</comment>
<evidence type="ECO:0000313" key="4">
    <source>
        <dbReference type="Proteomes" id="UP001056429"/>
    </source>
</evidence>
<dbReference type="Proteomes" id="UP001056429">
    <property type="component" value="Unassembled WGS sequence"/>
</dbReference>
<keyword evidence="4" id="KW-1185">Reference proteome</keyword>
<evidence type="ECO:0000259" key="2">
    <source>
        <dbReference type="Pfam" id="PF13239"/>
    </source>
</evidence>
<gene>
    <name evidence="3" type="ORF">KDK92_14990</name>
</gene>